<keyword evidence="2" id="KW-1185">Reference proteome</keyword>
<evidence type="ECO:0000313" key="1">
    <source>
        <dbReference type="EMBL" id="KAG7440321.1"/>
    </source>
</evidence>
<accession>A0A9P7VHV2</accession>
<comment type="caution">
    <text evidence="1">The sequence shown here is derived from an EMBL/GenBank/DDBJ whole genome shotgun (WGS) entry which is preliminary data.</text>
</comment>
<evidence type="ECO:0000313" key="2">
    <source>
        <dbReference type="Proteomes" id="UP000812287"/>
    </source>
</evidence>
<protein>
    <submittedName>
        <fullName evidence="1">Uncharacterized protein</fullName>
    </submittedName>
</protein>
<dbReference type="GeneID" id="66100265"/>
<proteinExistence type="predicted"/>
<dbReference type="RefSeq" id="XP_043033821.1">
    <property type="nucleotide sequence ID" value="XM_043177978.1"/>
</dbReference>
<dbReference type="EMBL" id="MU250573">
    <property type="protein sequence ID" value="KAG7440321.1"/>
    <property type="molecule type" value="Genomic_DNA"/>
</dbReference>
<dbReference type="Proteomes" id="UP000812287">
    <property type="component" value="Unassembled WGS sequence"/>
</dbReference>
<reference evidence="1" key="1">
    <citation type="submission" date="2020-11" db="EMBL/GenBank/DDBJ databases">
        <title>Adaptations for nitrogen fixation in a non-lichenized fungal sporocarp promotes dispersal by wood-feeding termites.</title>
        <authorList>
            <consortium name="DOE Joint Genome Institute"/>
            <person name="Koch R.A."/>
            <person name="Yoon G."/>
            <person name="Arayal U."/>
            <person name="Lail K."/>
            <person name="Amirebrahimi M."/>
            <person name="Labutti K."/>
            <person name="Lipzen A."/>
            <person name="Riley R."/>
            <person name="Barry K."/>
            <person name="Henrissat B."/>
            <person name="Grigoriev I.V."/>
            <person name="Herr J.R."/>
            <person name="Aime M.C."/>
        </authorList>
    </citation>
    <scope>NUCLEOTIDE SEQUENCE</scope>
    <source>
        <strain evidence="1">MCA 3950</strain>
    </source>
</reference>
<organism evidence="1 2">
    <name type="scientific">Guyanagaster necrorhizus</name>
    <dbReference type="NCBI Taxonomy" id="856835"/>
    <lineage>
        <taxon>Eukaryota</taxon>
        <taxon>Fungi</taxon>
        <taxon>Dikarya</taxon>
        <taxon>Basidiomycota</taxon>
        <taxon>Agaricomycotina</taxon>
        <taxon>Agaricomycetes</taxon>
        <taxon>Agaricomycetidae</taxon>
        <taxon>Agaricales</taxon>
        <taxon>Marasmiineae</taxon>
        <taxon>Physalacriaceae</taxon>
        <taxon>Guyanagaster</taxon>
    </lineage>
</organism>
<name>A0A9P7VHV2_9AGAR</name>
<sequence length="318" mass="35407">MLSLSFTRAPDSWRDVIIATKRGSTNETWETSVPSGMKQFTIPERNLCEPSRSNFKLEACSSLDPAEAFLFCNGYQKSAGVREDICRVAGLDIHHRNTLGASRPPRPQTTWESTLLLDSITIILLTSQYYDAEYAVKREDYPPVKSLTTYHEHAGKNGDSPSAELRICRSAPMIPPFQAHATCLRGYMSHEYDVLDFDGSPALGERDIPLQTKPGKCLRCPKYKITLPTFLIHHRYVFNRNDRTLAQNVAHSHCRGMFSVCFVPGASDEDLMAATMNANDSSMSKGKLFRNISIGIKSNGEDVGSYAASMLVGDVLRD</sequence>
<dbReference type="AlphaFoldDB" id="A0A9P7VHV2"/>
<gene>
    <name evidence="1" type="ORF">BT62DRAFT_1012826</name>
</gene>